<dbReference type="Proteomes" id="UP000031668">
    <property type="component" value="Unassembled WGS sequence"/>
</dbReference>
<protein>
    <submittedName>
        <fullName evidence="1">Uncharacterized protein</fullName>
    </submittedName>
</protein>
<proteinExistence type="predicted"/>
<dbReference type="EMBL" id="JWZT01004662">
    <property type="protein sequence ID" value="KII63484.1"/>
    <property type="molecule type" value="Genomic_DNA"/>
</dbReference>
<comment type="caution">
    <text evidence="1">The sequence shown here is derived from an EMBL/GenBank/DDBJ whole genome shotgun (WGS) entry which is preliminary data.</text>
</comment>
<accession>A0A0C2MGK2</accession>
<dbReference type="AlphaFoldDB" id="A0A0C2MGK2"/>
<keyword evidence="2" id="KW-1185">Reference proteome</keyword>
<name>A0A0C2MGK2_THEKT</name>
<gene>
    <name evidence="1" type="ORF">RF11_01437</name>
</gene>
<organism evidence="1 2">
    <name type="scientific">Thelohanellus kitauei</name>
    <name type="common">Myxosporean</name>
    <dbReference type="NCBI Taxonomy" id="669202"/>
    <lineage>
        <taxon>Eukaryota</taxon>
        <taxon>Metazoa</taxon>
        <taxon>Cnidaria</taxon>
        <taxon>Myxozoa</taxon>
        <taxon>Myxosporea</taxon>
        <taxon>Bivalvulida</taxon>
        <taxon>Platysporina</taxon>
        <taxon>Myxobolidae</taxon>
        <taxon>Thelohanellus</taxon>
    </lineage>
</organism>
<reference evidence="1 2" key="1">
    <citation type="journal article" date="2014" name="Genome Biol. Evol.">
        <title>The genome of the myxosporean Thelohanellus kitauei shows adaptations to nutrient acquisition within its fish host.</title>
        <authorList>
            <person name="Yang Y."/>
            <person name="Xiong J."/>
            <person name="Zhou Z."/>
            <person name="Huo F."/>
            <person name="Miao W."/>
            <person name="Ran C."/>
            <person name="Liu Y."/>
            <person name="Zhang J."/>
            <person name="Feng J."/>
            <person name="Wang M."/>
            <person name="Wang M."/>
            <person name="Wang L."/>
            <person name="Yao B."/>
        </authorList>
    </citation>
    <scope>NUCLEOTIDE SEQUENCE [LARGE SCALE GENOMIC DNA]</scope>
    <source>
        <strain evidence="1">Wuqing</strain>
    </source>
</reference>
<evidence type="ECO:0000313" key="2">
    <source>
        <dbReference type="Proteomes" id="UP000031668"/>
    </source>
</evidence>
<sequence>MLKFVKSYEIVWQTLGREASYALVTGNVISTMHLRVLETHPFYILFFYSYSSFLNPREEVFKKVLLKGTKISGNKCLLSRIESVYYQRVIFHRFFIDCLEKMNIIKENRNFPIKQYLSTLILFKKIFYGEPSINVVKSTLAKLDCLVGVVFRNGPVYVFTCFNK</sequence>
<evidence type="ECO:0000313" key="1">
    <source>
        <dbReference type="EMBL" id="KII63484.1"/>
    </source>
</evidence>